<evidence type="ECO:0000313" key="2">
    <source>
        <dbReference type="Proteomes" id="UP000199532"/>
    </source>
</evidence>
<gene>
    <name evidence="1" type="ORF">SAMN04487995_5923</name>
</gene>
<dbReference type="EMBL" id="FNXY01000011">
    <property type="protein sequence ID" value="SEJ68755.1"/>
    <property type="molecule type" value="Genomic_DNA"/>
</dbReference>
<dbReference type="RefSeq" id="WP_090341795.1">
    <property type="nucleotide sequence ID" value="NZ_FNXY01000011.1"/>
</dbReference>
<accession>A0A1H7B5S3</accession>
<keyword evidence="2" id="KW-1185">Reference proteome</keyword>
<reference evidence="1 2" key="1">
    <citation type="submission" date="2016-10" db="EMBL/GenBank/DDBJ databases">
        <authorList>
            <person name="de Groot N.N."/>
        </authorList>
    </citation>
    <scope>NUCLEOTIDE SEQUENCE [LARGE SCALE GENOMIC DNA]</scope>
    <source>
        <strain evidence="1 2">DSM 19938</strain>
    </source>
</reference>
<dbReference type="Proteomes" id="UP000199532">
    <property type="component" value="Unassembled WGS sequence"/>
</dbReference>
<proteinExistence type="predicted"/>
<name>A0A1H7B5S3_9BACT</name>
<sequence length="175" mass="20801">MSETNPYILGEPVFQTPGYFLEFFWEEGDNNVEVEMMNDYSRLIQKYVRNPFLFMVDNERGDIGITYKHLVQSYKYVLQCLLGRTQTDDTRYLIVHYDFLFNQYGAILERKGVDSVVVSTERVLQDLYYFFKNGDRFGFHYILGTPQEVLDLYSAFKQLYFGDPKAYLDLIPKYL</sequence>
<organism evidence="1 2">
    <name type="scientific">Dyadobacter koreensis</name>
    <dbReference type="NCBI Taxonomy" id="408657"/>
    <lineage>
        <taxon>Bacteria</taxon>
        <taxon>Pseudomonadati</taxon>
        <taxon>Bacteroidota</taxon>
        <taxon>Cytophagia</taxon>
        <taxon>Cytophagales</taxon>
        <taxon>Spirosomataceae</taxon>
        <taxon>Dyadobacter</taxon>
    </lineage>
</organism>
<dbReference type="AlphaFoldDB" id="A0A1H7B5S3"/>
<protein>
    <submittedName>
        <fullName evidence="1">Uncharacterized protein</fullName>
    </submittedName>
</protein>
<dbReference type="STRING" id="408657.SAMN04487995_5923"/>
<evidence type="ECO:0000313" key="1">
    <source>
        <dbReference type="EMBL" id="SEJ68755.1"/>
    </source>
</evidence>